<reference evidence="1 2" key="1">
    <citation type="submission" date="2019-05" db="EMBL/GenBank/DDBJ databases">
        <title>Mikania micrantha, genome provides insights into the molecular mechanism of rapid growth.</title>
        <authorList>
            <person name="Liu B."/>
        </authorList>
    </citation>
    <scope>NUCLEOTIDE SEQUENCE [LARGE SCALE GENOMIC DNA]</scope>
    <source>
        <strain evidence="1">NLD-2019</strain>
        <tissue evidence="1">Leaf</tissue>
    </source>
</reference>
<dbReference type="Proteomes" id="UP000326396">
    <property type="component" value="Unassembled WGS sequence"/>
</dbReference>
<name>A0A5N6LDQ4_9ASTR</name>
<protein>
    <submittedName>
        <fullName evidence="1">Uncharacterized protein</fullName>
    </submittedName>
</protein>
<dbReference type="AlphaFoldDB" id="A0A5N6LDQ4"/>
<proteinExistence type="predicted"/>
<evidence type="ECO:0000313" key="2">
    <source>
        <dbReference type="Proteomes" id="UP000326396"/>
    </source>
</evidence>
<organism evidence="1 2">
    <name type="scientific">Mikania micrantha</name>
    <name type="common">bitter vine</name>
    <dbReference type="NCBI Taxonomy" id="192012"/>
    <lineage>
        <taxon>Eukaryota</taxon>
        <taxon>Viridiplantae</taxon>
        <taxon>Streptophyta</taxon>
        <taxon>Embryophyta</taxon>
        <taxon>Tracheophyta</taxon>
        <taxon>Spermatophyta</taxon>
        <taxon>Magnoliopsida</taxon>
        <taxon>eudicotyledons</taxon>
        <taxon>Gunneridae</taxon>
        <taxon>Pentapetalae</taxon>
        <taxon>asterids</taxon>
        <taxon>campanulids</taxon>
        <taxon>Asterales</taxon>
        <taxon>Asteraceae</taxon>
        <taxon>Asteroideae</taxon>
        <taxon>Heliantheae alliance</taxon>
        <taxon>Eupatorieae</taxon>
        <taxon>Mikania</taxon>
    </lineage>
</organism>
<keyword evidence="2" id="KW-1185">Reference proteome</keyword>
<evidence type="ECO:0000313" key="1">
    <source>
        <dbReference type="EMBL" id="KAD0683022.1"/>
    </source>
</evidence>
<dbReference type="EMBL" id="SZYD01001481">
    <property type="protein sequence ID" value="KAD0683022.1"/>
    <property type="molecule type" value="Genomic_DNA"/>
</dbReference>
<gene>
    <name evidence="1" type="ORF">E3N88_43859</name>
</gene>
<comment type="caution">
    <text evidence="1">The sequence shown here is derived from an EMBL/GenBank/DDBJ whole genome shotgun (WGS) entry which is preliminary data.</text>
</comment>
<sequence>MIVFEKIRKNRFKTMNWVYWAQPKPIAVRDGRAIGLSRYAKLERGNLNSPKNVAVRDDRSSSTTAVRGVFREQNDYFKRRDTRRRFLCSLRGEIEGLRLKSTVSTPYSRFAAFQQYLGLLQTCSNRF</sequence>
<accession>A0A5N6LDQ4</accession>